<name>A0A6J5YGL6_9ZZZZ</name>
<protein>
    <submittedName>
        <fullName evidence="1">Unannotated protein</fullName>
    </submittedName>
</protein>
<gene>
    <name evidence="1" type="ORF">UFOPK1392_02370</name>
</gene>
<sequence>MLAVVSANSVVSVVPVVIGSGGRVGEFAIESEADRADEGPGALRVAVAGCFEQQPREGRLAMVTSRHEFGNCGLVIPIGIEVRPLGDEPPSDL</sequence>
<organism evidence="1">
    <name type="scientific">freshwater metagenome</name>
    <dbReference type="NCBI Taxonomy" id="449393"/>
    <lineage>
        <taxon>unclassified sequences</taxon>
        <taxon>metagenomes</taxon>
        <taxon>ecological metagenomes</taxon>
    </lineage>
</organism>
<accession>A0A6J5YGL6</accession>
<evidence type="ECO:0000313" key="1">
    <source>
        <dbReference type="EMBL" id="CAB4324595.1"/>
    </source>
</evidence>
<dbReference type="EMBL" id="CAEMXZ010000177">
    <property type="protein sequence ID" value="CAB4324595.1"/>
    <property type="molecule type" value="Genomic_DNA"/>
</dbReference>
<proteinExistence type="predicted"/>
<dbReference type="AlphaFoldDB" id="A0A6J5YGL6"/>
<reference evidence="1" key="1">
    <citation type="submission" date="2020-05" db="EMBL/GenBank/DDBJ databases">
        <authorList>
            <person name="Chiriac C."/>
            <person name="Salcher M."/>
            <person name="Ghai R."/>
            <person name="Kavagutti S V."/>
        </authorList>
    </citation>
    <scope>NUCLEOTIDE SEQUENCE</scope>
</reference>